<dbReference type="SMART" id="SM00516">
    <property type="entry name" value="SEC14"/>
    <property type="match status" value="1"/>
</dbReference>
<sequence length="261" mass="30307">MNVPSLDSITLKNIRTQVPQAYTLTQRDISRFWYANKGHFKETCKSLTETMHWRHSFNYDKILEEDFSDLIKTRKVFFHGNAKDGTPVLVWRSCKHFANYEEREREKRFYVWVMAKAEKEGILPGKVTIVYDRTDATKANADLGLAKEVFPLFQNHFPERLQNVFVFPSSFLLSSLWYCIRPFVDTVTAQKVHIWKEHEYQSNILEYIDTENLLERFGGKGVESTGTSIGTETVKAFPPPTPEVHCMVEETIQTPVVTEVA</sequence>
<keyword evidence="3" id="KW-1185">Reference proteome</keyword>
<gene>
    <name evidence="2" type="ORF">K7432_001144</name>
</gene>
<protein>
    <recommendedName>
        <fullName evidence="1">CRAL-TRIO domain-containing protein</fullName>
    </recommendedName>
</protein>
<comment type="caution">
    <text evidence="2">The sequence shown here is derived from an EMBL/GenBank/DDBJ whole genome shotgun (WGS) entry which is preliminary data.</text>
</comment>
<dbReference type="Proteomes" id="UP001479436">
    <property type="component" value="Unassembled WGS sequence"/>
</dbReference>
<dbReference type="PROSITE" id="PS50191">
    <property type="entry name" value="CRAL_TRIO"/>
    <property type="match status" value="1"/>
</dbReference>
<dbReference type="CDD" id="cd00170">
    <property type="entry name" value="SEC14"/>
    <property type="match status" value="1"/>
</dbReference>
<dbReference type="InterPro" id="IPR036273">
    <property type="entry name" value="CRAL/TRIO_N_dom_sf"/>
</dbReference>
<evidence type="ECO:0000313" key="2">
    <source>
        <dbReference type="EMBL" id="KAK9768305.1"/>
    </source>
</evidence>
<dbReference type="SUPFAM" id="SSF46938">
    <property type="entry name" value="CRAL/TRIO N-terminal domain"/>
    <property type="match status" value="1"/>
</dbReference>
<dbReference type="PANTHER" id="PTHR46277:SF3">
    <property type="entry name" value="BINDING PROTEIN, PUTATIVE-RELATED"/>
    <property type="match status" value="1"/>
</dbReference>
<dbReference type="PANTHER" id="PTHR46277">
    <property type="entry name" value="OS03G0850700 PROTEIN"/>
    <property type="match status" value="1"/>
</dbReference>
<dbReference type="InterPro" id="IPR001251">
    <property type="entry name" value="CRAL-TRIO_dom"/>
</dbReference>
<organism evidence="2 3">
    <name type="scientific">Basidiobolus ranarum</name>
    <dbReference type="NCBI Taxonomy" id="34480"/>
    <lineage>
        <taxon>Eukaryota</taxon>
        <taxon>Fungi</taxon>
        <taxon>Fungi incertae sedis</taxon>
        <taxon>Zoopagomycota</taxon>
        <taxon>Entomophthoromycotina</taxon>
        <taxon>Basidiobolomycetes</taxon>
        <taxon>Basidiobolales</taxon>
        <taxon>Basidiobolaceae</taxon>
        <taxon>Basidiobolus</taxon>
    </lineage>
</organism>
<reference evidence="2 3" key="1">
    <citation type="submission" date="2023-04" db="EMBL/GenBank/DDBJ databases">
        <title>Genome of Basidiobolus ranarum AG-B5.</title>
        <authorList>
            <person name="Stajich J.E."/>
            <person name="Carter-House D."/>
            <person name="Gryganskyi A."/>
        </authorList>
    </citation>
    <scope>NUCLEOTIDE SEQUENCE [LARGE SCALE GENOMIC DNA]</scope>
    <source>
        <strain evidence="2 3">AG-B5</strain>
    </source>
</reference>
<evidence type="ECO:0000259" key="1">
    <source>
        <dbReference type="PROSITE" id="PS50191"/>
    </source>
</evidence>
<dbReference type="SUPFAM" id="SSF52087">
    <property type="entry name" value="CRAL/TRIO domain"/>
    <property type="match status" value="1"/>
</dbReference>
<proteinExistence type="predicted"/>
<evidence type="ECO:0000313" key="3">
    <source>
        <dbReference type="Proteomes" id="UP001479436"/>
    </source>
</evidence>
<accession>A0ABR2X3H2</accession>
<dbReference type="InterPro" id="IPR036865">
    <property type="entry name" value="CRAL-TRIO_dom_sf"/>
</dbReference>
<feature type="domain" description="CRAL-TRIO" evidence="1">
    <location>
        <begin position="66"/>
        <end position="225"/>
    </location>
</feature>
<name>A0ABR2X3H2_9FUNG</name>
<dbReference type="Gene3D" id="3.40.525.10">
    <property type="entry name" value="CRAL-TRIO lipid binding domain"/>
    <property type="match status" value="1"/>
</dbReference>
<dbReference type="Pfam" id="PF00650">
    <property type="entry name" value="CRAL_TRIO"/>
    <property type="match status" value="1"/>
</dbReference>
<dbReference type="EMBL" id="JASJQH010000024">
    <property type="protein sequence ID" value="KAK9768305.1"/>
    <property type="molecule type" value="Genomic_DNA"/>
</dbReference>